<feature type="transmembrane region" description="Helical" evidence="7">
    <location>
        <begin position="107"/>
        <end position="126"/>
    </location>
</feature>
<dbReference type="SUPFAM" id="SSF103473">
    <property type="entry name" value="MFS general substrate transporter"/>
    <property type="match status" value="1"/>
</dbReference>
<dbReference type="Pfam" id="PF07690">
    <property type="entry name" value="MFS_1"/>
    <property type="match status" value="1"/>
</dbReference>
<feature type="compositionally biased region" description="Polar residues" evidence="6">
    <location>
        <begin position="227"/>
        <end position="238"/>
    </location>
</feature>
<dbReference type="InterPro" id="IPR011701">
    <property type="entry name" value="MFS"/>
</dbReference>
<evidence type="ECO:0000256" key="6">
    <source>
        <dbReference type="SAM" id="MobiDB-lite"/>
    </source>
</evidence>
<evidence type="ECO:0000256" key="5">
    <source>
        <dbReference type="ARBA" id="ARBA00023136"/>
    </source>
</evidence>
<proteinExistence type="predicted"/>
<sequence length="256" mass="29274">MMMYDWPQTTAVTNTSIAQGVLGSLTFLTYLIYIMTKAERYMHHFRVGCILALLVFLSFHIFTFPWQFWPHVVVQNVSANSPKHDKDIGCNTNLYDWCDNLTQVNVWVYYITYVIAIGCAFPSVNITMSTLFSRILGPRRQGTQQGILQMSGSVARMIGPILISYLYTQYGPRIAWIMEGGVILFTALLWVVFYRRMVPLKIDKNANSTNKVENGTSTPEKDDAEVSNKTSHTESQTMPRLDLLPDDLKFIFDAQR</sequence>
<name>A0A914EBD1_9BILA</name>
<organism evidence="8 9">
    <name type="scientific">Acrobeloides nanus</name>
    <dbReference type="NCBI Taxonomy" id="290746"/>
    <lineage>
        <taxon>Eukaryota</taxon>
        <taxon>Metazoa</taxon>
        <taxon>Ecdysozoa</taxon>
        <taxon>Nematoda</taxon>
        <taxon>Chromadorea</taxon>
        <taxon>Rhabditida</taxon>
        <taxon>Tylenchina</taxon>
        <taxon>Cephalobomorpha</taxon>
        <taxon>Cephaloboidea</taxon>
        <taxon>Cephalobidae</taxon>
        <taxon>Acrobeloides</taxon>
    </lineage>
</organism>
<evidence type="ECO:0000256" key="4">
    <source>
        <dbReference type="ARBA" id="ARBA00022989"/>
    </source>
</evidence>
<dbReference type="PANTHER" id="PTHR23510">
    <property type="entry name" value="INNER MEMBRANE TRANSPORT PROTEIN YAJR"/>
    <property type="match status" value="1"/>
</dbReference>
<evidence type="ECO:0000256" key="1">
    <source>
        <dbReference type="ARBA" id="ARBA00004127"/>
    </source>
</evidence>
<dbReference type="GO" id="GO:0022857">
    <property type="term" value="F:transmembrane transporter activity"/>
    <property type="evidence" value="ECO:0007669"/>
    <property type="project" value="InterPro"/>
</dbReference>
<keyword evidence="5 7" id="KW-0472">Membrane</keyword>
<keyword evidence="4 7" id="KW-1133">Transmembrane helix</keyword>
<dbReference type="Gene3D" id="1.20.1250.20">
    <property type="entry name" value="MFS general substrate transporter like domains"/>
    <property type="match status" value="1"/>
</dbReference>
<comment type="subcellular location">
    <subcellularLocation>
        <location evidence="1">Endomembrane system</location>
        <topology evidence="1">Multi-pass membrane protein</topology>
    </subcellularLocation>
</comment>
<keyword evidence="8" id="KW-1185">Reference proteome</keyword>
<feature type="compositionally biased region" description="Polar residues" evidence="6">
    <location>
        <begin position="208"/>
        <end position="218"/>
    </location>
</feature>
<accession>A0A914EBD1</accession>
<feature type="transmembrane region" description="Helical" evidence="7">
    <location>
        <begin position="174"/>
        <end position="194"/>
    </location>
</feature>
<protein>
    <submittedName>
        <fullName evidence="9">Major facilitator superfamily domain-containing protein 8</fullName>
    </submittedName>
</protein>
<feature type="region of interest" description="Disordered" evidence="6">
    <location>
        <begin position="208"/>
        <end position="238"/>
    </location>
</feature>
<keyword evidence="3 7" id="KW-0812">Transmembrane</keyword>
<dbReference type="WBParaSite" id="ACRNAN_scaffold6986.g7211.t1">
    <property type="protein sequence ID" value="ACRNAN_scaffold6986.g7211.t1"/>
    <property type="gene ID" value="ACRNAN_scaffold6986.g7211"/>
</dbReference>
<dbReference type="AlphaFoldDB" id="A0A914EBD1"/>
<evidence type="ECO:0000313" key="9">
    <source>
        <dbReference type="WBParaSite" id="ACRNAN_scaffold6986.g7211.t1"/>
    </source>
</evidence>
<dbReference type="GO" id="GO:0005765">
    <property type="term" value="C:lysosomal membrane"/>
    <property type="evidence" value="ECO:0007669"/>
    <property type="project" value="TreeGrafter"/>
</dbReference>
<dbReference type="Proteomes" id="UP000887540">
    <property type="component" value="Unplaced"/>
</dbReference>
<feature type="transmembrane region" description="Helical" evidence="7">
    <location>
        <begin position="45"/>
        <end position="66"/>
    </location>
</feature>
<evidence type="ECO:0000256" key="3">
    <source>
        <dbReference type="ARBA" id="ARBA00022692"/>
    </source>
</evidence>
<feature type="transmembrane region" description="Helical" evidence="7">
    <location>
        <begin position="12"/>
        <end position="33"/>
    </location>
</feature>
<dbReference type="InterPro" id="IPR051068">
    <property type="entry name" value="MFS_Domain-Containing_Protein"/>
</dbReference>
<dbReference type="InterPro" id="IPR036259">
    <property type="entry name" value="MFS_trans_sf"/>
</dbReference>
<dbReference type="PANTHER" id="PTHR23510:SF3">
    <property type="entry name" value="MAJOR FACILITATOR SUPERFAMILY DOMAIN-CONTAINING PROTEIN 8"/>
    <property type="match status" value="1"/>
</dbReference>
<reference evidence="9" key="1">
    <citation type="submission" date="2022-11" db="UniProtKB">
        <authorList>
            <consortium name="WormBaseParasite"/>
        </authorList>
    </citation>
    <scope>IDENTIFICATION</scope>
</reference>
<keyword evidence="2" id="KW-0813">Transport</keyword>
<evidence type="ECO:0000313" key="8">
    <source>
        <dbReference type="Proteomes" id="UP000887540"/>
    </source>
</evidence>
<feature type="transmembrane region" description="Helical" evidence="7">
    <location>
        <begin position="147"/>
        <end position="168"/>
    </location>
</feature>
<dbReference type="GO" id="GO:0012505">
    <property type="term" value="C:endomembrane system"/>
    <property type="evidence" value="ECO:0007669"/>
    <property type="project" value="UniProtKB-SubCell"/>
</dbReference>
<evidence type="ECO:0000256" key="2">
    <source>
        <dbReference type="ARBA" id="ARBA00022448"/>
    </source>
</evidence>
<evidence type="ECO:0000256" key="7">
    <source>
        <dbReference type="SAM" id="Phobius"/>
    </source>
</evidence>